<dbReference type="Proteomes" id="UP000192738">
    <property type="component" value="Unassembled WGS sequence"/>
</dbReference>
<reference evidence="15 16" key="1">
    <citation type="submission" date="2017-04" db="EMBL/GenBank/DDBJ databases">
        <authorList>
            <person name="Afonso C.L."/>
            <person name="Miller P.J."/>
            <person name="Scott M.A."/>
            <person name="Spackman E."/>
            <person name="Goraichik I."/>
            <person name="Dimitrov K.M."/>
            <person name="Suarez D.L."/>
            <person name="Swayne D.E."/>
        </authorList>
    </citation>
    <scope>NUCLEOTIDE SEQUENCE [LARGE SCALE GENOMIC DNA]</scope>
    <source>
        <strain evidence="15 16">DSM 5090</strain>
    </source>
</reference>
<dbReference type="Pfam" id="PF00474">
    <property type="entry name" value="SSF"/>
    <property type="match status" value="1"/>
</dbReference>
<feature type="transmembrane region" description="Helical" evidence="14">
    <location>
        <begin position="456"/>
        <end position="473"/>
    </location>
</feature>
<evidence type="ECO:0000256" key="7">
    <source>
        <dbReference type="ARBA" id="ARBA00022989"/>
    </source>
</evidence>
<dbReference type="InterPro" id="IPR038377">
    <property type="entry name" value="Na/Glc_symporter_sf"/>
</dbReference>
<evidence type="ECO:0000313" key="16">
    <source>
        <dbReference type="Proteomes" id="UP000192738"/>
    </source>
</evidence>
<dbReference type="EMBL" id="FWXI01000001">
    <property type="protein sequence ID" value="SMC35362.1"/>
    <property type="molecule type" value="Genomic_DNA"/>
</dbReference>
<feature type="transmembrane region" description="Helical" evidence="14">
    <location>
        <begin position="404"/>
        <end position="423"/>
    </location>
</feature>
<evidence type="ECO:0000256" key="14">
    <source>
        <dbReference type="RuleBase" id="RU366012"/>
    </source>
</evidence>
<keyword evidence="6 14" id="KW-0769">Symport</keyword>
<name>A0A1W1YGV3_9FIRM</name>
<dbReference type="CDD" id="cd11475">
    <property type="entry name" value="SLC5sbd_PutP"/>
    <property type="match status" value="1"/>
</dbReference>
<feature type="transmembrane region" description="Helical" evidence="14">
    <location>
        <begin position="372"/>
        <end position="392"/>
    </location>
</feature>
<evidence type="ECO:0000256" key="13">
    <source>
        <dbReference type="RuleBase" id="RU362091"/>
    </source>
</evidence>
<dbReference type="OrthoDB" id="9810181at2"/>
<keyword evidence="5 14" id="KW-0812">Transmembrane</keyword>
<dbReference type="PROSITE" id="PS00457">
    <property type="entry name" value="NA_SOLUT_SYMP_2"/>
    <property type="match status" value="1"/>
</dbReference>
<keyword evidence="4 14" id="KW-1003">Cell membrane</keyword>
<keyword evidence="16" id="KW-1185">Reference proteome</keyword>
<dbReference type="GO" id="GO:0015824">
    <property type="term" value="P:proline transport"/>
    <property type="evidence" value="ECO:0007669"/>
    <property type="project" value="UniProtKB-UniRule"/>
</dbReference>
<proteinExistence type="inferred from homology"/>
<evidence type="ECO:0000256" key="6">
    <source>
        <dbReference type="ARBA" id="ARBA00022847"/>
    </source>
</evidence>
<dbReference type="RefSeq" id="WP_084573872.1">
    <property type="nucleotide sequence ID" value="NZ_CP155572.1"/>
</dbReference>
<dbReference type="PANTHER" id="PTHR48086:SF3">
    <property type="entry name" value="SODIUM_PROLINE SYMPORTER"/>
    <property type="match status" value="1"/>
</dbReference>
<protein>
    <recommendedName>
        <fullName evidence="14">Sodium/proline symporter</fullName>
    </recommendedName>
    <alternativeName>
        <fullName evidence="14">Proline permease</fullName>
    </alternativeName>
</protein>
<evidence type="ECO:0000256" key="10">
    <source>
        <dbReference type="ARBA" id="ARBA00023136"/>
    </source>
</evidence>
<comment type="subcellular location">
    <subcellularLocation>
        <location evidence="1 14">Cell membrane</location>
        <topology evidence="1 14">Multi-pass membrane protein</topology>
    </subcellularLocation>
</comment>
<evidence type="ECO:0000256" key="4">
    <source>
        <dbReference type="ARBA" id="ARBA00022475"/>
    </source>
</evidence>
<dbReference type="PROSITE" id="PS50283">
    <property type="entry name" value="NA_SOLUT_SYMP_3"/>
    <property type="match status" value="1"/>
</dbReference>
<feature type="transmembrane region" description="Helical" evidence="14">
    <location>
        <begin position="7"/>
        <end position="27"/>
    </location>
</feature>
<feature type="transmembrane region" description="Helical" evidence="14">
    <location>
        <begin position="277"/>
        <end position="302"/>
    </location>
</feature>
<comment type="catalytic activity">
    <reaction evidence="12">
        <text>L-proline(in) + Na(+)(in) = L-proline(out) + Na(+)(out)</text>
        <dbReference type="Rhea" id="RHEA:28967"/>
        <dbReference type="ChEBI" id="CHEBI:29101"/>
        <dbReference type="ChEBI" id="CHEBI:60039"/>
    </reaction>
</comment>
<comment type="similarity">
    <text evidence="2 13">Belongs to the sodium:solute symporter (SSF) (TC 2.A.21) family.</text>
</comment>
<organism evidence="15 16">
    <name type="scientific">Sporomusa malonica</name>
    <dbReference type="NCBI Taxonomy" id="112901"/>
    <lineage>
        <taxon>Bacteria</taxon>
        <taxon>Bacillati</taxon>
        <taxon>Bacillota</taxon>
        <taxon>Negativicutes</taxon>
        <taxon>Selenomonadales</taxon>
        <taxon>Sporomusaceae</taxon>
        <taxon>Sporomusa</taxon>
    </lineage>
</organism>
<evidence type="ECO:0000256" key="8">
    <source>
        <dbReference type="ARBA" id="ARBA00023053"/>
    </source>
</evidence>
<dbReference type="Gene3D" id="1.20.1730.10">
    <property type="entry name" value="Sodium/glucose cotransporter"/>
    <property type="match status" value="1"/>
</dbReference>
<dbReference type="PROSITE" id="PS00456">
    <property type="entry name" value="NA_SOLUT_SYMP_1"/>
    <property type="match status" value="1"/>
</dbReference>
<dbReference type="GO" id="GO:0005886">
    <property type="term" value="C:plasma membrane"/>
    <property type="evidence" value="ECO:0007669"/>
    <property type="project" value="UniProtKB-SubCell"/>
</dbReference>
<feature type="transmembrane region" description="Helical" evidence="14">
    <location>
        <begin position="239"/>
        <end position="256"/>
    </location>
</feature>
<evidence type="ECO:0000256" key="9">
    <source>
        <dbReference type="ARBA" id="ARBA00023065"/>
    </source>
</evidence>
<keyword evidence="10 14" id="KW-0472">Membrane</keyword>
<feature type="transmembrane region" description="Helical" evidence="14">
    <location>
        <begin position="430"/>
        <end position="450"/>
    </location>
</feature>
<evidence type="ECO:0000313" key="15">
    <source>
        <dbReference type="EMBL" id="SMC35362.1"/>
    </source>
</evidence>
<keyword evidence="9 14" id="KW-0406">Ion transport</keyword>
<sequence length="493" mass="53773">MLEMNIGVICAFIVYLGAMMSIGIYYWRKEQNMSDYILGGRQLGAWVTSMSAEASDMSGWMLMGLPGYAYVAGVGAGWIALGLILGTWVNWRFVAKRLRQYTEIANDSLTMPDFFENRFRDNSQILRVISAVFILIFFLIYTSSGFVAGGKLFSTVFGLPYNWAMVLGAFVVVFYTFLGGFMAVCWTDFVQGVMMFFAILAVPVTASFMMGGPATTVAALSTLNAEMFNPFTTPDGKPLSLIAIISLLAWGLGYFGQPHILVRFMAIRSSSQIKQATNIAMTWVILSLTAAVLVGMVGRVYLKPPLEGSAVETVFMVMTHDLFSSFFAGLILSAVLAAVMSTASSQLLVTASAVSQDFYKALIHKDASEKELVWISRMTVVGVSIVAVLIGLDPNNFVLDMVSYAWAGFGAAFGPALLMSLFWNRMTRNGALAGIVVGGITVLVWKQLALFGLYEIVPGFILSALAIYVVSIFDTPPAQEILAEFKKVNHSKI</sequence>
<evidence type="ECO:0000256" key="2">
    <source>
        <dbReference type="ARBA" id="ARBA00006434"/>
    </source>
</evidence>
<evidence type="ECO:0000256" key="12">
    <source>
        <dbReference type="ARBA" id="ARBA00033708"/>
    </source>
</evidence>
<dbReference type="NCBIfam" id="TIGR02121">
    <property type="entry name" value="Na_Pro_sym"/>
    <property type="match status" value="1"/>
</dbReference>
<dbReference type="InterPro" id="IPR050277">
    <property type="entry name" value="Sodium:Solute_Symporter"/>
</dbReference>
<evidence type="ECO:0000256" key="5">
    <source>
        <dbReference type="ARBA" id="ARBA00022692"/>
    </source>
</evidence>
<evidence type="ECO:0000256" key="3">
    <source>
        <dbReference type="ARBA" id="ARBA00022448"/>
    </source>
</evidence>
<feature type="transmembrane region" description="Helical" evidence="14">
    <location>
        <begin position="125"/>
        <end position="143"/>
    </location>
</feature>
<evidence type="ECO:0000256" key="11">
    <source>
        <dbReference type="ARBA" id="ARBA00023201"/>
    </source>
</evidence>
<dbReference type="GO" id="GO:0005298">
    <property type="term" value="F:proline:sodium symporter activity"/>
    <property type="evidence" value="ECO:0007669"/>
    <property type="project" value="UniProtKB-UniRule"/>
</dbReference>
<keyword evidence="11 14" id="KW-0739">Sodium transport</keyword>
<dbReference type="NCBIfam" id="TIGR00813">
    <property type="entry name" value="sss"/>
    <property type="match status" value="1"/>
</dbReference>
<dbReference type="InterPro" id="IPR001734">
    <property type="entry name" value="Na/solute_symporter"/>
</dbReference>
<feature type="transmembrane region" description="Helical" evidence="14">
    <location>
        <begin position="67"/>
        <end position="91"/>
    </location>
</feature>
<evidence type="ECO:0000256" key="1">
    <source>
        <dbReference type="ARBA" id="ARBA00004651"/>
    </source>
</evidence>
<dbReference type="GO" id="GO:0031402">
    <property type="term" value="F:sodium ion binding"/>
    <property type="evidence" value="ECO:0007669"/>
    <property type="project" value="UniProtKB-UniRule"/>
</dbReference>
<dbReference type="InterPro" id="IPR011851">
    <property type="entry name" value="Na/Pro_symporter"/>
</dbReference>
<feature type="transmembrane region" description="Helical" evidence="14">
    <location>
        <begin position="322"/>
        <end position="351"/>
    </location>
</feature>
<keyword evidence="3 14" id="KW-0813">Transport</keyword>
<gene>
    <name evidence="15" type="ORF">SAMN04488500_101367</name>
</gene>
<feature type="transmembrane region" description="Helical" evidence="14">
    <location>
        <begin position="193"/>
        <end position="219"/>
    </location>
</feature>
<dbReference type="AlphaFoldDB" id="A0A1W1YGV3"/>
<dbReference type="STRING" id="112901.SAMN04488500_101367"/>
<comment type="function">
    <text evidence="14">Catalyzes the sodium-dependent uptake of extracellular L-proline.</text>
</comment>
<dbReference type="PANTHER" id="PTHR48086">
    <property type="entry name" value="SODIUM/PROLINE SYMPORTER-RELATED"/>
    <property type="match status" value="1"/>
</dbReference>
<accession>A0A1W1YGV3</accession>
<dbReference type="InterPro" id="IPR018212">
    <property type="entry name" value="Na/solute_symporter_CS"/>
</dbReference>
<feature type="transmembrane region" description="Helical" evidence="14">
    <location>
        <begin position="163"/>
        <end position="186"/>
    </location>
</feature>
<keyword evidence="7 14" id="KW-1133">Transmembrane helix</keyword>
<keyword evidence="14" id="KW-0029">Amino-acid transport</keyword>
<keyword evidence="8 14" id="KW-0915">Sodium</keyword>